<dbReference type="GO" id="GO:0080119">
    <property type="term" value="P:ER body organization"/>
    <property type="evidence" value="ECO:0000318"/>
    <property type="project" value="GO_Central"/>
</dbReference>
<evidence type="ECO:0000256" key="2">
    <source>
        <dbReference type="SAM" id="MobiDB-lite"/>
    </source>
</evidence>
<evidence type="ECO:0000313" key="4">
    <source>
        <dbReference type="EMBL" id="KXG21969.1"/>
    </source>
</evidence>
<dbReference type="GO" id="GO:0010168">
    <property type="term" value="C:ER body"/>
    <property type="evidence" value="ECO:0000318"/>
    <property type="project" value="GO_Central"/>
</dbReference>
<dbReference type="Proteomes" id="UP000000768">
    <property type="component" value="Chromosome 9"/>
</dbReference>
<dbReference type="InterPro" id="IPR058935">
    <property type="entry name" value="At4g15545-like_C"/>
</dbReference>
<keyword evidence="5" id="KW-1185">Reference proteome</keyword>
<dbReference type="Gene3D" id="1.10.287.1490">
    <property type="match status" value="1"/>
</dbReference>
<feature type="compositionally biased region" description="Low complexity" evidence="2">
    <location>
        <begin position="8"/>
        <end position="17"/>
    </location>
</feature>
<feature type="region of interest" description="Disordered" evidence="2">
    <location>
        <begin position="1"/>
        <end position="29"/>
    </location>
</feature>
<dbReference type="OMA" id="YKTRVSG"/>
<dbReference type="STRING" id="4558.A0A1B6P889"/>
<reference evidence="4 5" key="1">
    <citation type="journal article" date="2009" name="Nature">
        <title>The Sorghum bicolor genome and the diversification of grasses.</title>
        <authorList>
            <person name="Paterson A.H."/>
            <person name="Bowers J.E."/>
            <person name="Bruggmann R."/>
            <person name="Dubchak I."/>
            <person name="Grimwood J."/>
            <person name="Gundlach H."/>
            <person name="Haberer G."/>
            <person name="Hellsten U."/>
            <person name="Mitros T."/>
            <person name="Poliakov A."/>
            <person name="Schmutz J."/>
            <person name="Spannagl M."/>
            <person name="Tang H."/>
            <person name="Wang X."/>
            <person name="Wicker T."/>
            <person name="Bharti A.K."/>
            <person name="Chapman J."/>
            <person name="Feltus F.A."/>
            <person name="Gowik U."/>
            <person name="Grigoriev I.V."/>
            <person name="Lyons E."/>
            <person name="Maher C.A."/>
            <person name="Martis M."/>
            <person name="Narechania A."/>
            <person name="Otillar R.P."/>
            <person name="Penning B.W."/>
            <person name="Salamov A.A."/>
            <person name="Wang Y."/>
            <person name="Zhang L."/>
            <person name="Carpita N.C."/>
            <person name="Freeling M."/>
            <person name="Gingle A.R."/>
            <person name="Hash C.T."/>
            <person name="Keller B."/>
            <person name="Klein P."/>
            <person name="Kresovich S."/>
            <person name="McCann M.C."/>
            <person name="Ming R."/>
            <person name="Peterson D.G."/>
            <person name="Mehboob-ur-Rahman"/>
            <person name="Ware D."/>
            <person name="Westhoff P."/>
            <person name="Mayer K.F."/>
            <person name="Messing J."/>
            <person name="Rokhsar D.S."/>
        </authorList>
    </citation>
    <scope>NUCLEOTIDE SEQUENCE [LARGE SCALE GENOMIC DNA]</scope>
    <source>
        <strain evidence="5">cv. BTx623</strain>
    </source>
</reference>
<dbReference type="PANTHER" id="PTHR47383:SF3">
    <property type="entry name" value="WAT1-RELATED PROTEIN"/>
    <property type="match status" value="1"/>
</dbReference>
<reference evidence="5" key="2">
    <citation type="journal article" date="2018" name="Plant J.">
        <title>The Sorghum bicolor reference genome: improved assembly, gene annotations, a transcriptome atlas, and signatures of genome organization.</title>
        <authorList>
            <person name="McCormick R.F."/>
            <person name="Truong S.K."/>
            <person name="Sreedasyam A."/>
            <person name="Jenkins J."/>
            <person name="Shu S."/>
            <person name="Sims D."/>
            <person name="Kennedy M."/>
            <person name="Amirebrahimi M."/>
            <person name="Weers B.D."/>
            <person name="McKinley B."/>
            <person name="Mattison A."/>
            <person name="Morishige D.T."/>
            <person name="Grimwood J."/>
            <person name="Schmutz J."/>
            <person name="Mullet J.E."/>
        </authorList>
    </citation>
    <scope>NUCLEOTIDE SEQUENCE [LARGE SCALE GENOMIC DNA]</scope>
    <source>
        <strain evidence="5">cv. BTx623</strain>
    </source>
</reference>
<dbReference type="AlphaFoldDB" id="A0A1B6P889"/>
<accession>A0A1B6P889</accession>
<gene>
    <name evidence="4" type="ORF">SORBI_3009G133700</name>
</gene>
<protein>
    <recommendedName>
        <fullName evidence="3">At4g15545-like C-terminal domain-containing protein</fullName>
    </recommendedName>
</protein>
<name>A0A1B6P889_SORBI</name>
<organism evidence="4 5">
    <name type="scientific">Sorghum bicolor</name>
    <name type="common">Sorghum</name>
    <name type="synonym">Sorghum vulgare</name>
    <dbReference type="NCBI Taxonomy" id="4558"/>
    <lineage>
        <taxon>Eukaryota</taxon>
        <taxon>Viridiplantae</taxon>
        <taxon>Streptophyta</taxon>
        <taxon>Embryophyta</taxon>
        <taxon>Tracheophyta</taxon>
        <taxon>Spermatophyta</taxon>
        <taxon>Magnoliopsida</taxon>
        <taxon>Liliopsida</taxon>
        <taxon>Poales</taxon>
        <taxon>Poaceae</taxon>
        <taxon>PACMAD clade</taxon>
        <taxon>Panicoideae</taxon>
        <taxon>Andropogonodae</taxon>
        <taxon>Andropogoneae</taxon>
        <taxon>Sorghinae</taxon>
        <taxon>Sorghum</taxon>
    </lineage>
</organism>
<evidence type="ECO:0000313" key="5">
    <source>
        <dbReference type="Proteomes" id="UP000000768"/>
    </source>
</evidence>
<feature type="region of interest" description="Disordered" evidence="2">
    <location>
        <begin position="209"/>
        <end position="288"/>
    </location>
</feature>
<dbReference type="Pfam" id="PF25972">
    <property type="entry name" value="At4g15545_C"/>
    <property type="match status" value="1"/>
</dbReference>
<dbReference type="InterPro" id="IPR058936">
    <property type="entry name" value="At4g15545-like"/>
</dbReference>
<dbReference type="InParanoid" id="A0A1B6P889"/>
<proteinExistence type="predicted"/>
<dbReference type="EMBL" id="CM000768">
    <property type="protein sequence ID" value="KXG21969.1"/>
    <property type="molecule type" value="Genomic_DNA"/>
</dbReference>
<sequence>MAEEGEEAVPPAAATVVGEEDAPAGEAPAPAVDYFGLPAELVSVLPSDPFAQLDVARRITSIALSHRLGLLEAEAARLRSQLAERDAEAEDLRERVEQLDAALAVATGRGAAEAALLRSQLAERDAEAEDLRERVEQLDAALAVATGRLRRAEEEKEALQRDNSALSNTVTKLNRDVAKLEVFRKTLVQSLQEDDSSDNTVPGARVAATSNFSSAPSDEDSAFPTSKSSQISETASSVSEENSQVDPDGPRPPRPGRPHVFLPSYNSTPRMTPPGSPPRRYASVSPPRRHSISVTSMNMLNDRSSGFSGQHTSPFDAPSQTGRTRVDGKEFFRNVRNRLSYEQFGAFLTNVKELNAHRQTREDTLRKADEIFGPENKDLYTIFESLITRNIR</sequence>
<feature type="coiled-coil region" evidence="1">
    <location>
        <begin position="68"/>
        <end position="176"/>
    </location>
</feature>
<dbReference type="GO" id="GO:0005783">
    <property type="term" value="C:endoplasmic reticulum"/>
    <property type="evidence" value="ECO:0007669"/>
    <property type="project" value="EnsemblPlants"/>
</dbReference>
<keyword evidence="1" id="KW-0175">Coiled coil</keyword>
<dbReference type="Gramene" id="KXG21969">
    <property type="protein sequence ID" value="KXG21969"/>
    <property type="gene ID" value="SORBI_3009G133700"/>
</dbReference>
<dbReference type="PANTHER" id="PTHR47383">
    <property type="entry name" value="OS03G0659800 PROTEIN"/>
    <property type="match status" value="1"/>
</dbReference>
<feature type="compositionally biased region" description="Polar residues" evidence="2">
    <location>
        <begin position="223"/>
        <end position="245"/>
    </location>
</feature>
<evidence type="ECO:0000256" key="1">
    <source>
        <dbReference type="SAM" id="Coils"/>
    </source>
</evidence>
<feature type="domain" description="At4g15545-like C-terminal" evidence="3">
    <location>
        <begin position="325"/>
        <end position="390"/>
    </location>
</feature>
<evidence type="ECO:0000259" key="3">
    <source>
        <dbReference type="Pfam" id="PF25972"/>
    </source>
</evidence>